<evidence type="ECO:0000259" key="1">
    <source>
        <dbReference type="Pfam" id="PF18754"/>
    </source>
</evidence>
<dbReference type="OMA" id="TYGEHRT"/>
<evidence type="ECO:0000313" key="3">
    <source>
        <dbReference type="Proteomes" id="UP000297053"/>
    </source>
</evidence>
<accession>A0A4D6KDZ0</accession>
<dbReference type="GeneID" id="42180199"/>
<name>A0A4D6KDZ0_9EURY</name>
<dbReference type="Pfam" id="PF18754">
    <property type="entry name" value="Nmad3"/>
    <property type="match status" value="1"/>
</dbReference>
<proteinExistence type="predicted"/>
<sequence>MTVVFAGVGADDSNVNAHAPLYPDGRFEYVPIPEKTPDTDEPETYGSWALRYDGRVAAELTDRLDTYPEDGSAETVRDEAVADWPLHRDPNFEAMTYGEHREGFGQYVSRLSGLGEGDVVAFYTSLVEERSERKHRYLVGYFTVEGRTVIEPGDPTELKREKLARHSENAHAKRAVEGVPFYDDKRLVLLDGRTPGGLFERDPIRLSEYRDRPDGSGGYYLDSAVAERFAVSEGSDYMTRKPALVSELDGEEFVERVGRPGDR</sequence>
<dbReference type="AlphaFoldDB" id="A0A4D6KDZ0"/>
<dbReference type="EMBL" id="CP039375">
    <property type="protein sequence ID" value="QCD66818.1"/>
    <property type="molecule type" value="Genomic_DNA"/>
</dbReference>
<gene>
    <name evidence="2" type="ORF">E5139_14625</name>
</gene>
<organism evidence="2 3">
    <name type="scientific">Halomicrobium mukohataei</name>
    <dbReference type="NCBI Taxonomy" id="57705"/>
    <lineage>
        <taxon>Archaea</taxon>
        <taxon>Methanobacteriati</taxon>
        <taxon>Methanobacteriota</taxon>
        <taxon>Stenosarchaea group</taxon>
        <taxon>Halobacteria</taxon>
        <taxon>Halobacteriales</taxon>
        <taxon>Haloarculaceae</taxon>
        <taxon>Halomicrobium</taxon>
    </lineage>
</organism>
<dbReference type="Proteomes" id="UP000297053">
    <property type="component" value="Chromosome"/>
</dbReference>
<evidence type="ECO:0000313" key="2">
    <source>
        <dbReference type="EMBL" id="QCD66818.1"/>
    </source>
</evidence>
<dbReference type="InterPro" id="IPR041135">
    <property type="entry name" value="Nmad3"/>
</dbReference>
<dbReference type="RefSeq" id="WP_015763252.1">
    <property type="nucleotide sequence ID" value="NZ_CP039375.1"/>
</dbReference>
<protein>
    <recommendedName>
        <fullName evidence="1">Nucleotide modification associated domain-containing protein</fullName>
    </recommendedName>
</protein>
<reference evidence="2 3" key="2">
    <citation type="submission" date="2019-04" db="EMBL/GenBank/DDBJ databases">
        <authorList>
            <person name="Yang S."/>
            <person name="Wei W."/>
        </authorList>
    </citation>
    <scope>NUCLEOTIDE SEQUENCE [LARGE SCALE GENOMIC DNA]</scope>
    <source>
        <strain evidence="3">ZP60</strain>
    </source>
</reference>
<feature type="domain" description="Nucleotide modification associated" evidence="1">
    <location>
        <begin position="3"/>
        <end position="254"/>
    </location>
</feature>
<reference evidence="2 3" key="1">
    <citation type="submission" date="2019-04" db="EMBL/GenBank/DDBJ databases">
        <title>Complete genome sequence of Arthrobacter sp. ZXY-2 associated with effective atrazine degradation and salt adaptation.</title>
        <authorList>
            <person name="Zhao X."/>
        </authorList>
    </citation>
    <scope>NUCLEOTIDE SEQUENCE [LARGE SCALE GENOMIC DNA]</scope>
    <source>
        <strain evidence="3">ZP60</strain>
    </source>
</reference>
<dbReference type="KEGG" id="halz:E5139_14625"/>